<evidence type="ECO:0000313" key="5">
    <source>
        <dbReference type="EMBL" id="PIZ58778.1"/>
    </source>
</evidence>
<proteinExistence type="predicted"/>
<dbReference type="Gene3D" id="3.30.420.10">
    <property type="entry name" value="Ribonuclease H-like superfamily/Ribonuclease H"/>
    <property type="match status" value="1"/>
</dbReference>
<comment type="caution">
    <text evidence="5">The sequence shown here is derived from an EMBL/GenBank/DDBJ whole genome shotgun (WGS) entry which is preliminary data.</text>
</comment>
<dbReference type="Pfam" id="PF00929">
    <property type="entry name" value="RNase_T"/>
    <property type="match status" value="1"/>
</dbReference>
<dbReference type="CDD" id="cd06135">
    <property type="entry name" value="Orn"/>
    <property type="match status" value="1"/>
</dbReference>
<gene>
    <name evidence="5" type="ORF">COY20_03135</name>
</gene>
<evidence type="ECO:0000256" key="1">
    <source>
        <dbReference type="ARBA" id="ARBA00022722"/>
    </source>
</evidence>
<protein>
    <submittedName>
        <fullName evidence="5">Oligoribonuclease</fullName>
    </submittedName>
</protein>
<dbReference type="SUPFAM" id="SSF53098">
    <property type="entry name" value="Ribonuclease H-like"/>
    <property type="match status" value="1"/>
</dbReference>
<keyword evidence="2" id="KW-0378">Hydrolase</keyword>
<reference evidence="6" key="1">
    <citation type="submission" date="2017-09" db="EMBL/GenBank/DDBJ databases">
        <title>Depth-based differentiation of microbial function through sediment-hosted aquifers and enrichment of novel symbionts in the deep terrestrial subsurface.</title>
        <authorList>
            <person name="Probst A.J."/>
            <person name="Ladd B."/>
            <person name="Jarett J.K."/>
            <person name="Geller-Mcgrath D.E."/>
            <person name="Sieber C.M.K."/>
            <person name="Emerson J.B."/>
            <person name="Anantharaman K."/>
            <person name="Thomas B.C."/>
            <person name="Malmstrom R."/>
            <person name="Stieglmeier M."/>
            <person name="Klingl A."/>
            <person name="Woyke T."/>
            <person name="Ryan C.M."/>
            <person name="Banfield J.F."/>
        </authorList>
    </citation>
    <scope>NUCLEOTIDE SEQUENCE [LARGE SCALE GENOMIC DNA]</scope>
</reference>
<organism evidence="5 6">
    <name type="scientific">Candidatus Shapirobacteria bacterium CG_4_10_14_0_2_um_filter_40_12</name>
    <dbReference type="NCBI Taxonomy" id="1974871"/>
    <lineage>
        <taxon>Bacteria</taxon>
        <taxon>Candidatus Shapironibacteriota</taxon>
    </lineage>
</organism>
<dbReference type="InterPro" id="IPR013520">
    <property type="entry name" value="Ribonucl_H"/>
</dbReference>
<evidence type="ECO:0000259" key="4">
    <source>
        <dbReference type="SMART" id="SM00479"/>
    </source>
</evidence>
<dbReference type="GO" id="GO:0003676">
    <property type="term" value="F:nucleic acid binding"/>
    <property type="evidence" value="ECO:0007669"/>
    <property type="project" value="InterPro"/>
</dbReference>
<evidence type="ECO:0000256" key="3">
    <source>
        <dbReference type="ARBA" id="ARBA00022839"/>
    </source>
</evidence>
<dbReference type="NCBIfam" id="NF003765">
    <property type="entry name" value="PRK05359.1"/>
    <property type="match status" value="1"/>
</dbReference>
<dbReference type="InterPro" id="IPR012337">
    <property type="entry name" value="RNaseH-like_sf"/>
</dbReference>
<dbReference type="GO" id="GO:0000175">
    <property type="term" value="F:3'-5'-RNA exonuclease activity"/>
    <property type="evidence" value="ECO:0007669"/>
    <property type="project" value="InterPro"/>
</dbReference>
<evidence type="ECO:0000256" key="2">
    <source>
        <dbReference type="ARBA" id="ARBA00022801"/>
    </source>
</evidence>
<dbReference type="Proteomes" id="UP000229336">
    <property type="component" value="Unassembled WGS sequence"/>
</dbReference>
<accession>A0A2M7TSR2</accession>
<dbReference type="InterPro" id="IPR036397">
    <property type="entry name" value="RNaseH_sf"/>
</dbReference>
<name>A0A2M7TSR2_9BACT</name>
<sequence length="179" mass="20787">MDKSTNLVWIDIEGTGLDLNIALPLEIAVIITDKNLKVLDSASFVIHRSKRSLSILEDWPKKHLTDNKLLSEVVKSKITVKSAQTQILKLLKKHCLPRRSPLCGNSLFYDKYLLMKYLPKVFDFLHYRIIDISSLKELYFRLNTNPPKFAKSENHRALDDIHESITELKFYQSNFLKTV</sequence>
<dbReference type="AlphaFoldDB" id="A0A2M7TSR2"/>
<keyword evidence="1" id="KW-0540">Nuclease</keyword>
<keyword evidence="3" id="KW-0269">Exonuclease</keyword>
<dbReference type="EMBL" id="PFNX01000057">
    <property type="protein sequence ID" value="PIZ58778.1"/>
    <property type="molecule type" value="Genomic_DNA"/>
</dbReference>
<dbReference type="InterPro" id="IPR022894">
    <property type="entry name" value="Oligoribonuclease"/>
</dbReference>
<evidence type="ECO:0000313" key="6">
    <source>
        <dbReference type="Proteomes" id="UP000229336"/>
    </source>
</evidence>
<feature type="domain" description="Exonuclease" evidence="4">
    <location>
        <begin position="6"/>
        <end position="177"/>
    </location>
</feature>
<dbReference type="SMART" id="SM00479">
    <property type="entry name" value="EXOIII"/>
    <property type="match status" value="1"/>
</dbReference>